<gene>
    <name evidence="2" type="ORF">HNQ73_002461</name>
</gene>
<feature type="chain" id="PRO_5032302292" description="Lipoprotein" evidence="1">
    <location>
        <begin position="21"/>
        <end position="99"/>
    </location>
</feature>
<dbReference type="Proteomes" id="UP000588017">
    <property type="component" value="Unassembled WGS sequence"/>
</dbReference>
<dbReference type="RefSeq" id="WP_183335147.1">
    <property type="nucleotide sequence ID" value="NZ_BMHX01000005.1"/>
</dbReference>
<evidence type="ECO:0000313" key="3">
    <source>
        <dbReference type="Proteomes" id="UP000588017"/>
    </source>
</evidence>
<organism evidence="2 3">
    <name type="scientific">Chelatococcus composti</name>
    <dbReference type="NCBI Taxonomy" id="1743235"/>
    <lineage>
        <taxon>Bacteria</taxon>
        <taxon>Pseudomonadati</taxon>
        <taxon>Pseudomonadota</taxon>
        <taxon>Alphaproteobacteria</taxon>
        <taxon>Hyphomicrobiales</taxon>
        <taxon>Chelatococcaceae</taxon>
        <taxon>Chelatococcus</taxon>
    </lineage>
</organism>
<name>A0A841KD16_9HYPH</name>
<sequence>MRILLVAGALALALAACQTAQDSAVEAEFTCRDAGLRPGTRAYDRCVNATYARYRRQSDQAASQVAVGAAAGLVGGAVLGAATAPRHRYYYRCNAWGCW</sequence>
<dbReference type="EMBL" id="JACHEH010000005">
    <property type="protein sequence ID" value="MBB6168824.1"/>
    <property type="molecule type" value="Genomic_DNA"/>
</dbReference>
<protein>
    <recommendedName>
        <fullName evidence="4">Lipoprotein</fullName>
    </recommendedName>
</protein>
<keyword evidence="1" id="KW-0732">Signal</keyword>
<reference evidence="2 3" key="1">
    <citation type="submission" date="2020-08" db="EMBL/GenBank/DDBJ databases">
        <title>Genomic Encyclopedia of Type Strains, Phase IV (KMG-IV): sequencing the most valuable type-strain genomes for metagenomic binning, comparative biology and taxonomic classification.</title>
        <authorList>
            <person name="Goeker M."/>
        </authorList>
    </citation>
    <scope>NUCLEOTIDE SEQUENCE [LARGE SCALE GENOMIC DNA]</scope>
    <source>
        <strain evidence="2 3">DSM 101465</strain>
    </source>
</reference>
<dbReference type="AlphaFoldDB" id="A0A841KD16"/>
<keyword evidence="3" id="KW-1185">Reference proteome</keyword>
<feature type="signal peptide" evidence="1">
    <location>
        <begin position="1"/>
        <end position="20"/>
    </location>
</feature>
<evidence type="ECO:0000256" key="1">
    <source>
        <dbReference type="SAM" id="SignalP"/>
    </source>
</evidence>
<proteinExistence type="predicted"/>
<evidence type="ECO:0000313" key="2">
    <source>
        <dbReference type="EMBL" id="MBB6168824.1"/>
    </source>
</evidence>
<dbReference type="PROSITE" id="PS51257">
    <property type="entry name" value="PROKAR_LIPOPROTEIN"/>
    <property type="match status" value="1"/>
</dbReference>
<evidence type="ECO:0008006" key="4">
    <source>
        <dbReference type="Google" id="ProtNLM"/>
    </source>
</evidence>
<accession>A0A841KD16</accession>
<comment type="caution">
    <text evidence="2">The sequence shown here is derived from an EMBL/GenBank/DDBJ whole genome shotgun (WGS) entry which is preliminary data.</text>
</comment>